<comment type="caution">
    <text evidence="1">The sequence shown here is derived from an EMBL/GenBank/DDBJ whole genome shotgun (WGS) entry which is preliminary data.</text>
</comment>
<name>A0ACB0LP34_TRIPR</name>
<gene>
    <name evidence="1" type="ORF">MILVUS5_LOCUS34257</name>
</gene>
<dbReference type="Proteomes" id="UP001177021">
    <property type="component" value="Unassembled WGS sequence"/>
</dbReference>
<reference evidence="1" key="1">
    <citation type="submission" date="2023-10" db="EMBL/GenBank/DDBJ databases">
        <authorList>
            <person name="Rodriguez Cubillos JULIANA M."/>
            <person name="De Vega J."/>
        </authorList>
    </citation>
    <scope>NUCLEOTIDE SEQUENCE</scope>
</reference>
<proteinExistence type="predicted"/>
<keyword evidence="2" id="KW-1185">Reference proteome</keyword>
<protein>
    <submittedName>
        <fullName evidence="1">Uncharacterized protein</fullName>
    </submittedName>
</protein>
<accession>A0ACB0LP34</accession>
<evidence type="ECO:0000313" key="1">
    <source>
        <dbReference type="EMBL" id="CAJ2670182.1"/>
    </source>
</evidence>
<evidence type="ECO:0000313" key="2">
    <source>
        <dbReference type="Proteomes" id="UP001177021"/>
    </source>
</evidence>
<organism evidence="1 2">
    <name type="scientific">Trifolium pratense</name>
    <name type="common">Red clover</name>
    <dbReference type="NCBI Taxonomy" id="57577"/>
    <lineage>
        <taxon>Eukaryota</taxon>
        <taxon>Viridiplantae</taxon>
        <taxon>Streptophyta</taxon>
        <taxon>Embryophyta</taxon>
        <taxon>Tracheophyta</taxon>
        <taxon>Spermatophyta</taxon>
        <taxon>Magnoliopsida</taxon>
        <taxon>eudicotyledons</taxon>
        <taxon>Gunneridae</taxon>
        <taxon>Pentapetalae</taxon>
        <taxon>rosids</taxon>
        <taxon>fabids</taxon>
        <taxon>Fabales</taxon>
        <taxon>Fabaceae</taxon>
        <taxon>Papilionoideae</taxon>
        <taxon>50 kb inversion clade</taxon>
        <taxon>NPAAA clade</taxon>
        <taxon>Hologalegina</taxon>
        <taxon>IRL clade</taxon>
        <taxon>Trifolieae</taxon>
        <taxon>Trifolium</taxon>
    </lineage>
</organism>
<sequence length="75" mass="8878">MVQQNFRCSVLVYHQFDLLQQVIRAFNISKLNSLIGKAINRYFLMKVRLLKKANNRRYEQHELLVDRSPESGPSN</sequence>
<dbReference type="EMBL" id="CASHSV030000615">
    <property type="protein sequence ID" value="CAJ2670182.1"/>
    <property type="molecule type" value="Genomic_DNA"/>
</dbReference>